<proteinExistence type="inferred from homology"/>
<dbReference type="InterPro" id="IPR033877">
    <property type="entry name" value="Frm2/Hbn1"/>
</dbReference>
<comment type="similarity">
    <text evidence="3">Belongs to the nitroreductase family.</text>
</comment>
<evidence type="ECO:0000256" key="5">
    <source>
        <dbReference type="ARBA" id="ARBA00023002"/>
    </source>
</evidence>
<dbReference type="AlphaFoldDB" id="A0A9W9LFU2"/>
<dbReference type="InterPro" id="IPR029479">
    <property type="entry name" value="Nitroreductase"/>
</dbReference>
<dbReference type="PANTHER" id="PTHR43035:SF1">
    <property type="entry name" value="FATTY ACID REPRESSION MUTANT PROTEIN 2-RELATED"/>
    <property type="match status" value="1"/>
</dbReference>
<evidence type="ECO:0000256" key="2">
    <source>
        <dbReference type="ARBA" id="ARBA00004496"/>
    </source>
</evidence>
<accession>A0A9W9LFU2</accession>
<dbReference type="CDD" id="cd02140">
    <property type="entry name" value="Frm2-like"/>
    <property type="match status" value="1"/>
</dbReference>
<dbReference type="GeneID" id="81430862"/>
<dbReference type="Proteomes" id="UP001149163">
    <property type="component" value="Unassembled WGS sequence"/>
</dbReference>
<name>A0A9W9LFU2_9EURO</name>
<dbReference type="PANTHER" id="PTHR43035">
    <property type="entry name" value="FATTY ACID REPRESSION MUTANT PROTEIN 2-RELATED"/>
    <property type="match status" value="1"/>
</dbReference>
<dbReference type="Gene3D" id="3.40.109.10">
    <property type="entry name" value="NADH Oxidase"/>
    <property type="match status" value="1"/>
</dbReference>
<evidence type="ECO:0000313" key="9">
    <source>
        <dbReference type="Proteomes" id="UP001149163"/>
    </source>
</evidence>
<organism evidence="8 9">
    <name type="scientific">Penicillium canariense</name>
    <dbReference type="NCBI Taxonomy" id="189055"/>
    <lineage>
        <taxon>Eukaryota</taxon>
        <taxon>Fungi</taxon>
        <taxon>Dikarya</taxon>
        <taxon>Ascomycota</taxon>
        <taxon>Pezizomycotina</taxon>
        <taxon>Eurotiomycetes</taxon>
        <taxon>Eurotiomycetidae</taxon>
        <taxon>Eurotiales</taxon>
        <taxon>Aspergillaceae</taxon>
        <taxon>Penicillium</taxon>
    </lineage>
</organism>
<dbReference type="FunFam" id="3.40.109.10:FF:000001">
    <property type="entry name" value="Nitroreductase family"/>
    <property type="match status" value="1"/>
</dbReference>
<sequence length="204" mass="22979">MHNLASKIVKGMKGRRSIYALTNESTISDDRIKELVSEVALHTPSPFNCQSARMVVLLKEEHQKLWDIALEVVSATSPPEVLEKVYKPRIAGFRAGYGTVLFYEDFAPLKPFGEQFPMIAGKLPEWADHSSGMHQFALWTILEAEGLGCNLQHYSPMIDARVSELWNVPVEWSLKAQLVFGKPTGPPRDKAFESLDKRVFIHGE</sequence>
<protein>
    <recommendedName>
        <fullName evidence="7">Nitroreductase domain-containing protein</fullName>
    </recommendedName>
</protein>
<dbReference type="SUPFAM" id="SSF55469">
    <property type="entry name" value="FMN-dependent nitroreductase-like"/>
    <property type="match status" value="1"/>
</dbReference>
<reference evidence="8" key="1">
    <citation type="submission" date="2022-11" db="EMBL/GenBank/DDBJ databases">
        <authorList>
            <person name="Petersen C."/>
        </authorList>
    </citation>
    <scope>NUCLEOTIDE SEQUENCE</scope>
    <source>
        <strain evidence="8">IBT 26290</strain>
    </source>
</reference>
<keyword evidence="9" id="KW-1185">Reference proteome</keyword>
<reference evidence="8" key="2">
    <citation type="journal article" date="2023" name="IMA Fungus">
        <title>Comparative genomic study of the Penicillium genus elucidates a diverse pangenome and 15 lateral gene transfer events.</title>
        <authorList>
            <person name="Petersen C."/>
            <person name="Sorensen T."/>
            <person name="Nielsen M.R."/>
            <person name="Sondergaard T.E."/>
            <person name="Sorensen J.L."/>
            <person name="Fitzpatrick D.A."/>
            <person name="Frisvad J.C."/>
            <person name="Nielsen K.L."/>
        </authorList>
    </citation>
    <scope>NUCLEOTIDE SEQUENCE</scope>
    <source>
        <strain evidence="8">IBT 26290</strain>
    </source>
</reference>
<evidence type="ECO:0000256" key="6">
    <source>
        <dbReference type="ARBA" id="ARBA00023242"/>
    </source>
</evidence>
<evidence type="ECO:0000259" key="7">
    <source>
        <dbReference type="Pfam" id="PF00881"/>
    </source>
</evidence>
<dbReference type="GO" id="GO:0005634">
    <property type="term" value="C:nucleus"/>
    <property type="evidence" value="ECO:0007669"/>
    <property type="project" value="UniProtKB-SubCell"/>
</dbReference>
<dbReference type="EMBL" id="JAPQKN010000007">
    <property type="protein sequence ID" value="KAJ5153084.1"/>
    <property type="molecule type" value="Genomic_DNA"/>
</dbReference>
<dbReference type="Pfam" id="PF00881">
    <property type="entry name" value="Nitroreductase"/>
    <property type="match status" value="1"/>
</dbReference>
<dbReference type="GO" id="GO:0016491">
    <property type="term" value="F:oxidoreductase activity"/>
    <property type="evidence" value="ECO:0007669"/>
    <property type="project" value="UniProtKB-KW"/>
</dbReference>
<gene>
    <name evidence="8" type="ORF">N7482_009562</name>
</gene>
<dbReference type="RefSeq" id="XP_056539392.1">
    <property type="nucleotide sequence ID" value="XM_056691686.1"/>
</dbReference>
<keyword evidence="5" id="KW-0560">Oxidoreductase</keyword>
<keyword evidence="4" id="KW-0963">Cytoplasm</keyword>
<keyword evidence="6" id="KW-0539">Nucleus</keyword>
<dbReference type="OrthoDB" id="2138173at2759"/>
<evidence type="ECO:0000256" key="3">
    <source>
        <dbReference type="ARBA" id="ARBA00007118"/>
    </source>
</evidence>
<dbReference type="GO" id="GO:0005737">
    <property type="term" value="C:cytoplasm"/>
    <property type="evidence" value="ECO:0007669"/>
    <property type="project" value="UniProtKB-SubCell"/>
</dbReference>
<dbReference type="GO" id="GO:0034599">
    <property type="term" value="P:cellular response to oxidative stress"/>
    <property type="evidence" value="ECO:0007669"/>
    <property type="project" value="InterPro"/>
</dbReference>
<comment type="caution">
    <text evidence="8">The sequence shown here is derived from an EMBL/GenBank/DDBJ whole genome shotgun (WGS) entry which is preliminary data.</text>
</comment>
<dbReference type="InterPro" id="IPR000415">
    <property type="entry name" value="Nitroreductase-like"/>
</dbReference>
<feature type="domain" description="Nitroreductase" evidence="7">
    <location>
        <begin position="13"/>
        <end position="182"/>
    </location>
</feature>
<evidence type="ECO:0000256" key="1">
    <source>
        <dbReference type="ARBA" id="ARBA00004123"/>
    </source>
</evidence>
<evidence type="ECO:0000256" key="4">
    <source>
        <dbReference type="ARBA" id="ARBA00022490"/>
    </source>
</evidence>
<comment type="subcellular location">
    <subcellularLocation>
        <location evidence="2">Cytoplasm</location>
    </subcellularLocation>
    <subcellularLocation>
        <location evidence="1">Nucleus</location>
    </subcellularLocation>
</comment>
<evidence type="ECO:0000313" key="8">
    <source>
        <dbReference type="EMBL" id="KAJ5153084.1"/>
    </source>
</evidence>